<protein>
    <submittedName>
        <fullName evidence="2">Uncharacterized protein</fullName>
    </submittedName>
</protein>
<dbReference type="EMBL" id="SIDB01000001">
    <property type="protein sequence ID" value="KAI3437772.1"/>
    <property type="molecule type" value="Genomic_DNA"/>
</dbReference>
<sequence>MLGRGPVAVGTAGRKGVAPATPPRNRLPHPAAARSQRDWRDHVPALAQQHALAGAAACLLLGASATAATAATFPPGAAPLERLAGSSGAAATVPLRRSIVEDMLLQRLTDRLHSLSDSQLAELLEQLLQDDTARFPAELLQPQALQQARQRRDAQATSQPATPPEQPQVQLPQRVTPPQPQPDSAEPSSPVKLAETQRVDGVPNGSGNAITSSSSSSSTRGSVAAESDVEAESTQDLLQQLQQRFNPGSGGSGAGRDTVSGLALPDWLEASGGLRLVALAFVVPSLLIFVLGKLLTGSSSKAKQSEQQVEQQPDSAPQSPPPEKEQPGFMQMAAHLFSRGKEGGSPAADAAAAAGAAGDAAAAGTAAPAAAAAAGAAEAGRQPDALTPSSQLPPPPLPPPYAALQAGNGSTAAAAAAAAASGAPPPPGPVLWQRREPSASSIGGGGREAAAGDGVLWRRAETADSTLQRQLQQAGAPGLAAGGSSSSSPVDLWRLPLEQLRSGGSAAMAEPAAGAAGSNDGPGAQAPQAAATPRASDAAADVNAAAVPLPLGRRLSSSGPQAALDNAEPAGRLGRLQQLRGGKARLLRDEEA</sequence>
<name>A0A9D4TXU5_CHLVU</name>
<feature type="compositionally biased region" description="Low complexity" evidence="1">
    <location>
        <begin position="467"/>
        <end position="488"/>
    </location>
</feature>
<proteinExistence type="predicted"/>
<evidence type="ECO:0000256" key="1">
    <source>
        <dbReference type="SAM" id="MobiDB-lite"/>
    </source>
</evidence>
<evidence type="ECO:0000313" key="2">
    <source>
        <dbReference type="EMBL" id="KAI3437772.1"/>
    </source>
</evidence>
<feature type="compositionally biased region" description="Low complexity" evidence="1">
    <location>
        <begin position="402"/>
        <end position="422"/>
    </location>
</feature>
<evidence type="ECO:0000313" key="3">
    <source>
        <dbReference type="Proteomes" id="UP001055712"/>
    </source>
</evidence>
<dbReference type="Proteomes" id="UP001055712">
    <property type="component" value="Unassembled WGS sequence"/>
</dbReference>
<feature type="region of interest" description="Disordered" evidence="1">
    <location>
        <begin position="302"/>
        <end position="327"/>
    </location>
</feature>
<feature type="compositionally biased region" description="Low complexity" evidence="1">
    <location>
        <begin position="375"/>
        <end position="390"/>
    </location>
</feature>
<feature type="compositionally biased region" description="Pro residues" evidence="1">
    <location>
        <begin position="391"/>
        <end position="401"/>
    </location>
</feature>
<keyword evidence="3" id="KW-1185">Reference proteome</keyword>
<comment type="caution">
    <text evidence="2">The sequence shown here is derived from an EMBL/GenBank/DDBJ whole genome shotgun (WGS) entry which is preliminary data.</text>
</comment>
<dbReference type="AlphaFoldDB" id="A0A9D4TXU5"/>
<feature type="region of interest" description="Disordered" evidence="1">
    <location>
        <begin position="375"/>
        <end position="592"/>
    </location>
</feature>
<organism evidence="2 3">
    <name type="scientific">Chlorella vulgaris</name>
    <name type="common">Green alga</name>
    <dbReference type="NCBI Taxonomy" id="3077"/>
    <lineage>
        <taxon>Eukaryota</taxon>
        <taxon>Viridiplantae</taxon>
        <taxon>Chlorophyta</taxon>
        <taxon>core chlorophytes</taxon>
        <taxon>Trebouxiophyceae</taxon>
        <taxon>Chlorellales</taxon>
        <taxon>Chlorellaceae</taxon>
        <taxon>Chlorella clade</taxon>
        <taxon>Chlorella</taxon>
    </lineage>
</organism>
<feature type="compositionally biased region" description="Low complexity" evidence="1">
    <location>
        <begin position="570"/>
        <end position="581"/>
    </location>
</feature>
<reference evidence="2" key="1">
    <citation type="journal article" date="2019" name="Plant J.">
        <title>Chlorella vulgaris genome assembly and annotation reveals the molecular basis for metabolic acclimation to high light conditions.</title>
        <authorList>
            <person name="Cecchin M."/>
            <person name="Marcolungo L."/>
            <person name="Rossato M."/>
            <person name="Girolomoni L."/>
            <person name="Cosentino E."/>
            <person name="Cuine S."/>
            <person name="Li-Beisson Y."/>
            <person name="Delledonne M."/>
            <person name="Ballottari M."/>
        </authorList>
    </citation>
    <scope>NUCLEOTIDE SEQUENCE</scope>
    <source>
        <strain evidence="2">211/11P</strain>
    </source>
</reference>
<gene>
    <name evidence="2" type="ORF">D9Q98_000219</name>
</gene>
<feature type="compositionally biased region" description="Low complexity" evidence="1">
    <location>
        <begin position="502"/>
        <end position="547"/>
    </location>
</feature>
<reference evidence="2" key="2">
    <citation type="submission" date="2020-11" db="EMBL/GenBank/DDBJ databases">
        <authorList>
            <person name="Cecchin M."/>
            <person name="Marcolungo L."/>
            <person name="Rossato M."/>
            <person name="Girolomoni L."/>
            <person name="Cosentino E."/>
            <person name="Cuine S."/>
            <person name="Li-Beisson Y."/>
            <person name="Delledonne M."/>
            <person name="Ballottari M."/>
        </authorList>
    </citation>
    <scope>NUCLEOTIDE SEQUENCE</scope>
    <source>
        <strain evidence="2">211/11P</strain>
        <tissue evidence="2">Whole cell</tissue>
    </source>
</reference>
<accession>A0A9D4TXU5</accession>
<feature type="region of interest" description="Disordered" evidence="1">
    <location>
        <begin position="144"/>
        <end position="236"/>
    </location>
</feature>
<feature type="region of interest" description="Disordered" evidence="1">
    <location>
        <begin position="1"/>
        <end position="33"/>
    </location>
</feature>